<feature type="transmembrane region" description="Helical" evidence="1">
    <location>
        <begin position="20"/>
        <end position="41"/>
    </location>
</feature>
<feature type="transmembrane region" description="Helical" evidence="1">
    <location>
        <begin position="141"/>
        <end position="161"/>
    </location>
</feature>
<reference evidence="3" key="1">
    <citation type="submission" date="2009-12" db="EMBL/GenBank/DDBJ databases">
        <title>Complete sequence of Treponema primitia strain ZAS-2.</title>
        <authorList>
            <person name="Tetu S.G."/>
            <person name="Matson E."/>
            <person name="Ren Q."/>
            <person name="Seshadri R."/>
            <person name="Elbourne L."/>
            <person name="Hassan K.A."/>
            <person name="Durkin A."/>
            <person name="Radune D."/>
            <person name="Mohamoud Y."/>
            <person name="Shay R."/>
            <person name="Jin S."/>
            <person name="Zhang X."/>
            <person name="Lucey K."/>
            <person name="Ballor N.R."/>
            <person name="Ottesen E."/>
            <person name="Rosenthal R."/>
            <person name="Allen A."/>
            <person name="Leadbetter J.R."/>
            <person name="Paulsen I.T."/>
        </authorList>
    </citation>
    <scope>NUCLEOTIDE SEQUENCE [LARGE SCALE GENOMIC DNA]</scope>
    <source>
        <strain evidence="3">ATCC BAA-887 / DSM 12427 / ZAS-2</strain>
    </source>
</reference>
<sequence>MSLAMSVRTDSIEFFVESPIFLSAVTSWFLAQMVKAVVLLLKTKKRNGRELLETIIWRTGGMPSSHASMVSAMTTSIAIIEGVRSNLFAVSFFMSLIVMRDAMGVRRSSGMQAKSLNNLGHSMEDRLGIEYHAVKEVQGHAPLEVVVGALLGIFIAAAYAFL</sequence>
<dbReference type="InterPro" id="IPR003832">
    <property type="entry name" value="DUF212"/>
</dbReference>
<evidence type="ECO:0000313" key="3">
    <source>
        <dbReference type="Proteomes" id="UP000009223"/>
    </source>
</evidence>
<dbReference type="KEGG" id="tpi:TREPR_1744"/>
<keyword evidence="3" id="KW-1185">Reference proteome</keyword>
<evidence type="ECO:0000313" key="2">
    <source>
        <dbReference type="EMBL" id="AEF85197.1"/>
    </source>
</evidence>
<dbReference type="PANTHER" id="PTHR31446:SF29">
    <property type="entry name" value="ACID PHOSPHATASE_VANADIUM-DEPENDENT HALOPEROXIDASE-RELATED PROTEIN"/>
    <property type="match status" value="1"/>
</dbReference>
<name>F5YMS6_TREPZ</name>
<protein>
    <submittedName>
        <fullName evidence="2">Integral membrane protein</fullName>
    </submittedName>
</protein>
<dbReference type="AlphaFoldDB" id="F5YMS6"/>
<dbReference type="HOGENOM" id="CLU_073969_1_1_12"/>
<keyword evidence="1" id="KW-0812">Transmembrane</keyword>
<dbReference type="EMBL" id="CP001843">
    <property type="protein sequence ID" value="AEF85197.1"/>
    <property type="molecule type" value="Genomic_DNA"/>
</dbReference>
<evidence type="ECO:0000256" key="1">
    <source>
        <dbReference type="SAM" id="Phobius"/>
    </source>
</evidence>
<organism evidence="2 3">
    <name type="scientific">Treponema primitia (strain ATCC BAA-887 / DSM 12427 / ZAS-2)</name>
    <dbReference type="NCBI Taxonomy" id="545694"/>
    <lineage>
        <taxon>Bacteria</taxon>
        <taxon>Pseudomonadati</taxon>
        <taxon>Spirochaetota</taxon>
        <taxon>Spirochaetia</taxon>
        <taxon>Spirochaetales</taxon>
        <taxon>Treponemataceae</taxon>
        <taxon>Treponema</taxon>
    </lineage>
</organism>
<keyword evidence="1" id="KW-0472">Membrane</keyword>
<dbReference type="Proteomes" id="UP000009223">
    <property type="component" value="Chromosome"/>
</dbReference>
<dbReference type="Pfam" id="PF02681">
    <property type="entry name" value="DUF212"/>
    <property type="match status" value="1"/>
</dbReference>
<dbReference type="PANTHER" id="PTHR31446">
    <property type="entry name" value="ACID PHOSPHATASE/VANADIUM-DEPENDENT HALOPEROXIDASE-RELATED PROTEIN"/>
    <property type="match status" value="1"/>
</dbReference>
<dbReference type="eggNOG" id="COG1963">
    <property type="taxonomic scope" value="Bacteria"/>
</dbReference>
<dbReference type="OrthoDB" id="9792681at2"/>
<accession>F5YMS6</accession>
<dbReference type="STRING" id="545694.TREPR_1744"/>
<gene>
    <name evidence="2" type="ordered locus">TREPR_1744</name>
</gene>
<proteinExistence type="predicted"/>
<keyword evidence="1" id="KW-1133">Transmembrane helix</keyword>
<reference evidence="2 3" key="2">
    <citation type="journal article" date="2011" name="ISME J.">
        <title>RNA-seq reveals cooperative metabolic interactions between two termite-gut spirochete species in co-culture.</title>
        <authorList>
            <person name="Rosenthal A.Z."/>
            <person name="Matson E.G."/>
            <person name="Eldar A."/>
            <person name="Leadbetter J.R."/>
        </authorList>
    </citation>
    <scope>NUCLEOTIDE SEQUENCE [LARGE SCALE GENOMIC DNA]</scope>
    <source>
        <strain evidence="3">ATCC BAA-887 / DSM 12427 / ZAS-2</strain>
    </source>
</reference>